<comment type="subcellular location">
    <subcellularLocation>
        <location evidence="1">Nucleus</location>
    </subcellularLocation>
</comment>
<keyword evidence="4 13" id="KW-0479">Metal-binding</keyword>
<evidence type="ECO:0000256" key="13">
    <source>
        <dbReference type="PROSITE-ProRule" id="PRU01263"/>
    </source>
</evidence>
<dbReference type="PROSITE" id="PS50157">
    <property type="entry name" value="ZINC_FINGER_C2H2_2"/>
    <property type="match status" value="6"/>
</dbReference>
<evidence type="ECO:0000256" key="8">
    <source>
        <dbReference type="ARBA" id="ARBA00022843"/>
    </source>
</evidence>
<feature type="domain" description="C2H2-type" evidence="15">
    <location>
        <begin position="296"/>
        <end position="323"/>
    </location>
</feature>
<comment type="caution">
    <text evidence="17">The sequence shown here is derived from an EMBL/GenBank/DDBJ whole genome shotgun (WGS) entry which is preliminary data.</text>
</comment>
<dbReference type="GO" id="GO:0040029">
    <property type="term" value="P:epigenetic regulation of gene expression"/>
    <property type="evidence" value="ECO:0007669"/>
    <property type="project" value="UniProtKB-ARBA"/>
</dbReference>
<keyword evidence="10" id="KW-0804">Transcription</keyword>
<dbReference type="InterPro" id="IPR013087">
    <property type="entry name" value="Znf_C2H2_type"/>
</dbReference>
<keyword evidence="11" id="KW-0539">Nucleus</keyword>
<feature type="domain" description="ZAD" evidence="16">
    <location>
        <begin position="12"/>
        <end position="97"/>
    </location>
</feature>
<feature type="binding site" evidence="13">
    <location>
        <position position="73"/>
    </location>
    <ligand>
        <name>Zn(2+)</name>
        <dbReference type="ChEBI" id="CHEBI:29105"/>
    </ligand>
</feature>
<evidence type="ECO:0000256" key="2">
    <source>
        <dbReference type="ARBA" id="ARBA00006991"/>
    </source>
</evidence>
<dbReference type="InterPro" id="IPR036236">
    <property type="entry name" value="Znf_C2H2_sf"/>
</dbReference>
<dbReference type="PROSITE" id="PS51915">
    <property type="entry name" value="ZAD"/>
    <property type="match status" value="1"/>
</dbReference>
<dbReference type="GO" id="GO:0000981">
    <property type="term" value="F:DNA-binding transcription factor activity, RNA polymerase II-specific"/>
    <property type="evidence" value="ECO:0007669"/>
    <property type="project" value="TreeGrafter"/>
</dbReference>
<evidence type="ECO:0000256" key="9">
    <source>
        <dbReference type="ARBA" id="ARBA00023125"/>
    </source>
</evidence>
<feature type="binding site" evidence="13">
    <location>
        <position position="14"/>
    </location>
    <ligand>
        <name>Zn(2+)</name>
        <dbReference type="ChEBI" id="CHEBI:29105"/>
    </ligand>
</feature>
<feature type="region of interest" description="Disordered" evidence="14">
    <location>
        <begin position="409"/>
        <end position="434"/>
    </location>
</feature>
<organism evidence="17 18">
    <name type="scientific">Ignelater luminosus</name>
    <name type="common">Cucubano</name>
    <name type="synonym">Pyrophorus luminosus</name>
    <dbReference type="NCBI Taxonomy" id="2038154"/>
    <lineage>
        <taxon>Eukaryota</taxon>
        <taxon>Metazoa</taxon>
        <taxon>Ecdysozoa</taxon>
        <taxon>Arthropoda</taxon>
        <taxon>Hexapoda</taxon>
        <taxon>Insecta</taxon>
        <taxon>Pterygota</taxon>
        <taxon>Neoptera</taxon>
        <taxon>Endopterygota</taxon>
        <taxon>Coleoptera</taxon>
        <taxon>Polyphaga</taxon>
        <taxon>Elateriformia</taxon>
        <taxon>Elateroidea</taxon>
        <taxon>Elateridae</taxon>
        <taxon>Agrypninae</taxon>
        <taxon>Pyrophorini</taxon>
        <taxon>Ignelater</taxon>
    </lineage>
</organism>
<feature type="binding site" evidence="13">
    <location>
        <position position="70"/>
    </location>
    <ligand>
        <name>Zn(2+)</name>
        <dbReference type="ChEBI" id="CHEBI:29105"/>
    </ligand>
</feature>
<keyword evidence="8" id="KW-0832">Ubl conjugation</keyword>
<evidence type="ECO:0000256" key="3">
    <source>
        <dbReference type="ARBA" id="ARBA00022499"/>
    </source>
</evidence>
<protein>
    <submittedName>
        <fullName evidence="17">Uncharacterized protein</fullName>
    </submittedName>
</protein>
<evidence type="ECO:0000256" key="5">
    <source>
        <dbReference type="ARBA" id="ARBA00022737"/>
    </source>
</evidence>
<dbReference type="Pfam" id="PF00096">
    <property type="entry name" value="zf-C2H2"/>
    <property type="match status" value="5"/>
</dbReference>
<dbReference type="Gene3D" id="3.30.160.60">
    <property type="entry name" value="Classic Zinc Finger"/>
    <property type="match status" value="6"/>
</dbReference>
<evidence type="ECO:0000256" key="12">
    <source>
        <dbReference type="PROSITE-ProRule" id="PRU00042"/>
    </source>
</evidence>
<name>A0A8K0DKU5_IGNLU</name>
<feature type="domain" description="C2H2-type" evidence="15">
    <location>
        <begin position="380"/>
        <end position="407"/>
    </location>
</feature>
<evidence type="ECO:0000313" key="17">
    <source>
        <dbReference type="EMBL" id="KAF2905166.1"/>
    </source>
</evidence>
<dbReference type="AlphaFoldDB" id="A0A8K0DKU5"/>
<evidence type="ECO:0000259" key="16">
    <source>
        <dbReference type="PROSITE" id="PS51915"/>
    </source>
</evidence>
<dbReference type="PANTHER" id="PTHR23235:SF120">
    <property type="entry name" value="KRUPPEL-LIKE FACTOR 15"/>
    <property type="match status" value="1"/>
</dbReference>
<dbReference type="GO" id="GO:0000978">
    <property type="term" value="F:RNA polymerase II cis-regulatory region sequence-specific DNA binding"/>
    <property type="evidence" value="ECO:0007669"/>
    <property type="project" value="TreeGrafter"/>
</dbReference>
<keyword evidence="7 13" id="KW-0862">Zinc</keyword>
<comment type="similarity">
    <text evidence="2">Belongs to the krueppel C2H2-type zinc-finger protein family.</text>
</comment>
<feature type="domain" description="C2H2-type" evidence="15">
    <location>
        <begin position="352"/>
        <end position="379"/>
    </location>
</feature>
<feature type="domain" description="C2H2-type" evidence="15">
    <location>
        <begin position="324"/>
        <end position="351"/>
    </location>
</feature>
<evidence type="ECO:0000256" key="11">
    <source>
        <dbReference type="ARBA" id="ARBA00023242"/>
    </source>
</evidence>
<dbReference type="Pfam" id="PF07776">
    <property type="entry name" value="zf-AD"/>
    <property type="match status" value="1"/>
</dbReference>
<dbReference type="SMART" id="SM00355">
    <property type="entry name" value="ZnF_C2H2"/>
    <property type="match status" value="8"/>
</dbReference>
<dbReference type="FunFam" id="3.30.160.60:FF:000690">
    <property type="entry name" value="Zinc finger protein 354C"/>
    <property type="match status" value="1"/>
</dbReference>
<dbReference type="SMART" id="SM00868">
    <property type="entry name" value="zf-AD"/>
    <property type="match status" value="1"/>
</dbReference>
<sequence>MDLKILSETFDRICRICLKICDRDSKTRSVFGELEEQEILDDNLFFVYEILCLVTSMQIIKGDGYPTLVCYNCMNQANIAYKFRKQYEQSQQLILECIKHKALDMTKKKELISAGDEDTSDAHDVEVIKSEEPCITADIFNLSEVEVESVSIETIFEDLDSHNSCENEKPKIKNISMVDENKIARKCSECKYVFQTAHAFYNHACNRDDLERKLCPICGKSISKSHYNKHLYMHSGRRDYICHICNKAYNASGSLKFHMAKHTGEKPYLCSLCGKRFIQPTALKYHMRFHNNERRYKCNFCDKSFVMQCHLVAHERVHTGLKPFTCEICNKGFTRKVELKAHSYLHTGEKPFRCRYCDKKFVRKTHLTLHEMIHSGKRPHECEICGKGFIQRQPLQLHLKIHERCQSGDNEEEHCKERDYCEDEEADDRITQEN</sequence>
<evidence type="ECO:0000256" key="14">
    <source>
        <dbReference type="SAM" id="MobiDB-lite"/>
    </source>
</evidence>
<dbReference type="SUPFAM" id="SSF57667">
    <property type="entry name" value="beta-beta-alpha zinc fingers"/>
    <property type="match status" value="4"/>
</dbReference>
<dbReference type="GO" id="GO:0000785">
    <property type="term" value="C:chromatin"/>
    <property type="evidence" value="ECO:0007669"/>
    <property type="project" value="UniProtKB-ARBA"/>
</dbReference>
<dbReference type="FunFam" id="3.30.160.60:FF:000188">
    <property type="entry name" value="Zinc finger protein 787"/>
    <property type="match status" value="1"/>
</dbReference>
<feature type="binding site" evidence="13">
    <location>
        <position position="17"/>
    </location>
    <ligand>
        <name>Zn(2+)</name>
        <dbReference type="ChEBI" id="CHEBI:29105"/>
    </ligand>
</feature>
<dbReference type="EMBL" id="VTPC01000591">
    <property type="protein sequence ID" value="KAF2905166.1"/>
    <property type="molecule type" value="Genomic_DNA"/>
</dbReference>
<keyword evidence="9" id="KW-0238">DNA-binding</keyword>
<dbReference type="PROSITE" id="PS00028">
    <property type="entry name" value="ZINC_FINGER_C2H2_1"/>
    <property type="match status" value="6"/>
</dbReference>
<dbReference type="InterPro" id="IPR012934">
    <property type="entry name" value="Znf_AD"/>
</dbReference>
<feature type="domain" description="C2H2-type" evidence="15">
    <location>
        <begin position="240"/>
        <end position="267"/>
    </location>
</feature>
<dbReference type="FunFam" id="3.30.160.60:FF:000624">
    <property type="entry name" value="zinc finger protein 697"/>
    <property type="match status" value="1"/>
</dbReference>
<dbReference type="Gene3D" id="3.40.1800.20">
    <property type="match status" value="1"/>
</dbReference>
<accession>A0A8K0DKU5</accession>
<dbReference type="GO" id="GO:0005634">
    <property type="term" value="C:nucleus"/>
    <property type="evidence" value="ECO:0007669"/>
    <property type="project" value="UniProtKB-SubCell"/>
</dbReference>
<dbReference type="OrthoDB" id="40579at2759"/>
<keyword evidence="3" id="KW-1017">Isopeptide bond</keyword>
<reference evidence="17" key="1">
    <citation type="submission" date="2019-08" db="EMBL/GenBank/DDBJ databases">
        <title>The genome of the North American firefly Photinus pyralis.</title>
        <authorList>
            <consortium name="Photinus pyralis genome working group"/>
            <person name="Fallon T.R."/>
            <person name="Sander Lower S.E."/>
            <person name="Weng J.-K."/>
        </authorList>
    </citation>
    <scope>NUCLEOTIDE SEQUENCE</scope>
    <source>
        <strain evidence="17">TRF0915ILg1</strain>
        <tissue evidence="17">Whole body</tissue>
    </source>
</reference>
<keyword evidence="18" id="KW-1185">Reference proteome</keyword>
<dbReference type="FunFam" id="3.30.160.60:FF:000358">
    <property type="entry name" value="zinc finger protein 24"/>
    <property type="match status" value="2"/>
</dbReference>
<evidence type="ECO:0000313" key="18">
    <source>
        <dbReference type="Proteomes" id="UP000801492"/>
    </source>
</evidence>
<dbReference type="PANTHER" id="PTHR23235">
    <property type="entry name" value="KRUEPPEL-LIKE TRANSCRIPTION FACTOR"/>
    <property type="match status" value="1"/>
</dbReference>
<evidence type="ECO:0000256" key="1">
    <source>
        <dbReference type="ARBA" id="ARBA00004123"/>
    </source>
</evidence>
<feature type="domain" description="C2H2-type" evidence="15">
    <location>
        <begin position="268"/>
        <end position="295"/>
    </location>
</feature>
<dbReference type="Proteomes" id="UP000801492">
    <property type="component" value="Unassembled WGS sequence"/>
</dbReference>
<dbReference type="SUPFAM" id="SSF57716">
    <property type="entry name" value="Glucocorticoid receptor-like (DNA-binding domain)"/>
    <property type="match status" value="1"/>
</dbReference>
<dbReference type="GO" id="GO:0008270">
    <property type="term" value="F:zinc ion binding"/>
    <property type="evidence" value="ECO:0007669"/>
    <property type="project" value="UniProtKB-UniRule"/>
</dbReference>
<evidence type="ECO:0000256" key="10">
    <source>
        <dbReference type="ARBA" id="ARBA00023163"/>
    </source>
</evidence>
<evidence type="ECO:0000256" key="7">
    <source>
        <dbReference type="ARBA" id="ARBA00022833"/>
    </source>
</evidence>
<evidence type="ECO:0000256" key="4">
    <source>
        <dbReference type="ARBA" id="ARBA00022723"/>
    </source>
</evidence>
<keyword evidence="5" id="KW-0677">Repeat</keyword>
<proteinExistence type="inferred from homology"/>
<keyword evidence="6 12" id="KW-0863">Zinc-finger</keyword>
<gene>
    <name evidence="17" type="ORF">ILUMI_01012</name>
</gene>
<evidence type="ECO:0000256" key="6">
    <source>
        <dbReference type="ARBA" id="ARBA00022771"/>
    </source>
</evidence>
<evidence type="ECO:0000259" key="15">
    <source>
        <dbReference type="PROSITE" id="PS50157"/>
    </source>
</evidence>
<dbReference type="GO" id="GO:0003682">
    <property type="term" value="F:chromatin binding"/>
    <property type="evidence" value="ECO:0007669"/>
    <property type="project" value="UniProtKB-ARBA"/>
</dbReference>